<reference evidence="1" key="2">
    <citation type="submission" date="2021-10" db="EMBL/GenBank/DDBJ databases">
        <title>Phylogenomics reveals ancestral predisposition of the termite-cultivated fungus Termitomyces towards a domesticated lifestyle.</title>
        <authorList>
            <person name="Auxier B."/>
            <person name="Grum-Grzhimaylo A."/>
            <person name="Cardenas M.E."/>
            <person name="Lodge J.D."/>
            <person name="Laessoe T."/>
            <person name="Pedersen O."/>
            <person name="Smith M.E."/>
            <person name="Kuyper T.W."/>
            <person name="Franco-Molano E.A."/>
            <person name="Baroni T.J."/>
            <person name="Aanen D.K."/>
        </authorList>
    </citation>
    <scope>NUCLEOTIDE SEQUENCE</scope>
    <source>
        <strain evidence="1">D49</strain>
    </source>
</reference>
<sequence>MDLANQLLEPIARANEQLSHASAAAIASTALMIAEIQAFVDDGAARSRFDAQKLILLAPGATTLPADNVQDYLWRLALAAEAAATNNTCSSILAGPGSESDDTGDVGLWLGAGDFSTPDRVLEGLGLGDWARDGEVIGYRTRGVYPTYRLQVAMTEGAQATGAELIYLLGELEDQISFRAHATMTGGVVIFIAVGRVKGDGGWAGLAGIGTWS</sequence>
<reference evidence="1" key="1">
    <citation type="submission" date="2021-02" db="EMBL/GenBank/DDBJ databases">
        <authorList>
            <person name="Nieuwenhuis M."/>
            <person name="Van De Peppel L.J.J."/>
        </authorList>
    </citation>
    <scope>NUCLEOTIDE SEQUENCE</scope>
    <source>
        <strain evidence="1">D49</strain>
    </source>
</reference>
<proteinExistence type="predicted"/>
<name>A0A9P7KIA5_9AGAR</name>
<dbReference type="AlphaFoldDB" id="A0A9P7KIA5"/>
<organism evidence="1 2">
    <name type="scientific">Sphagnurus paluster</name>
    <dbReference type="NCBI Taxonomy" id="117069"/>
    <lineage>
        <taxon>Eukaryota</taxon>
        <taxon>Fungi</taxon>
        <taxon>Dikarya</taxon>
        <taxon>Basidiomycota</taxon>
        <taxon>Agaricomycotina</taxon>
        <taxon>Agaricomycetes</taxon>
        <taxon>Agaricomycetidae</taxon>
        <taxon>Agaricales</taxon>
        <taxon>Tricholomatineae</taxon>
        <taxon>Lyophyllaceae</taxon>
        <taxon>Sphagnurus</taxon>
    </lineage>
</organism>
<evidence type="ECO:0000313" key="2">
    <source>
        <dbReference type="Proteomes" id="UP000717328"/>
    </source>
</evidence>
<keyword evidence="2" id="KW-1185">Reference proteome</keyword>
<protein>
    <submittedName>
        <fullName evidence="1">Uncharacterized protein</fullName>
    </submittedName>
</protein>
<dbReference type="Proteomes" id="UP000717328">
    <property type="component" value="Unassembled WGS sequence"/>
</dbReference>
<comment type="caution">
    <text evidence="1">The sequence shown here is derived from an EMBL/GenBank/DDBJ whole genome shotgun (WGS) entry which is preliminary data.</text>
</comment>
<gene>
    <name evidence="1" type="ORF">H0H81_011847</name>
</gene>
<dbReference type="OrthoDB" id="10261040at2759"/>
<evidence type="ECO:0000313" key="1">
    <source>
        <dbReference type="EMBL" id="KAG5653621.1"/>
    </source>
</evidence>
<accession>A0A9P7KIA5</accession>
<dbReference type="EMBL" id="JABCKI010000042">
    <property type="protein sequence ID" value="KAG5653621.1"/>
    <property type="molecule type" value="Genomic_DNA"/>
</dbReference>